<dbReference type="InterPro" id="IPR011029">
    <property type="entry name" value="DEATH-like_dom_sf"/>
</dbReference>
<dbReference type="OrthoDB" id="6281858at2759"/>
<dbReference type="Gene3D" id="1.10.533.10">
    <property type="entry name" value="Death Domain, Fas"/>
    <property type="match status" value="1"/>
</dbReference>
<name>A0A1I8GGY4_9PLAT</name>
<keyword evidence="1" id="KW-1185">Reference proteome</keyword>
<proteinExistence type="predicted"/>
<organism evidence="1 2">
    <name type="scientific">Macrostomum lignano</name>
    <dbReference type="NCBI Taxonomy" id="282301"/>
    <lineage>
        <taxon>Eukaryota</taxon>
        <taxon>Metazoa</taxon>
        <taxon>Spiralia</taxon>
        <taxon>Lophotrochozoa</taxon>
        <taxon>Platyhelminthes</taxon>
        <taxon>Rhabditophora</taxon>
        <taxon>Macrostomorpha</taxon>
        <taxon>Macrostomida</taxon>
        <taxon>Macrostomidae</taxon>
        <taxon>Macrostomum</taxon>
    </lineage>
</organism>
<accession>A0A1I8GGY4</accession>
<dbReference type="WBParaSite" id="maker-uti_cns_0001834-snap-gene-0.2-mRNA-1">
    <property type="protein sequence ID" value="maker-uti_cns_0001834-snap-gene-0.2-mRNA-1"/>
    <property type="gene ID" value="maker-uti_cns_0001834-snap-gene-0.2"/>
</dbReference>
<protein>
    <submittedName>
        <fullName evidence="2">Death domain-containing protein</fullName>
    </submittedName>
</protein>
<sequence length="122" mass="14102">MESQTEQPEEQKEARVLTETSLLNLGKAVKQGDMKLYMLLNIPTVEIVRQKVRNEELKMPEYGAAQKLLLYWKKMRKGAKENDIIRDLDNALRESGQEEIADIVSDRNRIDQEIVPELFVSA</sequence>
<dbReference type="Proteomes" id="UP000095280">
    <property type="component" value="Unplaced"/>
</dbReference>
<evidence type="ECO:0000313" key="2">
    <source>
        <dbReference type="WBParaSite" id="maker-uti_cns_0001834-snap-gene-0.2-mRNA-1"/>
    </source>
</evidence>
<reference evidence="2" key="1">
    <citation type="submission" date="2016-11" db="UniProtKB">
        <authorList>
            <consortium name="WormBaseParasite"/>
        </authorList>
    </citation>
    <scope>IDENTIFICATION</scope>
</reference>
<dbReference type="AlphaFoldDB" id="A0A1I8GGY4"/>
<evidence type="ECO:0000313" key="1">
    <source>
        <dbReference type="Proteomes" id="UP000095280"/>
    </source>
</evidence>